<dbReference type="InterPro" id="IPR005243">
    <property type="entry name" value="THIRX-like_proc"/>
</dbReference>
<name>A0A8J6NUW0_9BACT</name>
<dbReference type="Gene3D" id="3.40.30.10">
    <property type="entry name" value="Glutaredoxin"/>
    <property type="match status" value="1"/>
</dbReference>
<dbReference type="Pfam" id="PF13192">
    <property type="entry name" value="Thioredoxin_3"/>
    <property type="match status" value="1"/>
</dbReference>
<gene>
    <name evidence="2" type="ORF">H8D96_13390</name>
</gene>
<comment type="caution">
    <text evidence="2">The sequence shown here is derived from an EMBL/GenBank/DDBJ whole genome shotgun (WGS) entry which is preliminary data.</text>
</comment>
<evidence type="ECO:0000259" key="1">
    <source>
        <dbReference type="Pfam" id="PF13192"/>
    </source>
</evidence>
<dbReference type="SUPFAM" id="SSF52833">
    <property type="entry name" value="Thioredoxin-like"/>
    <property type="match status" value="1"/>
</dbReference>
<dbReference type="PANTHER" id="PTHR36450:SF1">
    <property type="entry name" value="THIOREDOXIN"/>
    <property type="match status" value="1"/>
</dbReference>
<reference evidence="2 3" key="1">
    <citation type="submission" date="2020-08" db="EMBL/GenBank/DDBJ databases">
        <title>Bridging the membrane lipid divide: bacteria of the FCB group superphylum have the potential to synthesize archaeal ether lipids.</title>
        <authorList>
            <person name="Villanueva L."/>
            <person name="Von Meijenfeldt F.A.B."/>
            <person name="Westbye A.B."/>
            <person name="Yadav S."/>
            <person name="Hopmans E.C."/>
            <person name="Dutilh B.E."/>
            <person name="Sinninghe Damste J.S."/>
        </authorList>
    </citation>
    <scope>NUCLEOTIDE SEQUENCE [LARGE SCALE GENOMIC DNA]</scope>
    <source>
        <strain evidence="2">NIOZ-UU17</strain>
    </source>
</reference>
<protein>
    <submittedName>
        <fullName evidence="2">Thioredoxin family protein</fullName>
    </submittedName>
</protein>
<dbReference type="InterPro" id="IPR012336">
    <property type="entry name" value="Thioredoxin-like_fold"/>
</dbReference>
<dbReference type="PANTHER" id="PTHR36450">
    <property type="entry name" value="THIOREDOXIN"/>
    <property type="match status" value="1"/>
</dbReference>
<dbReference type="AlphaFoldDB" id="A0A8J6NUW0"/>
<proteinExistence type="predicted"/>
<dbReference type="EMBL" id="JACNIG010000253">
    <property type="protein sequence ID" value="MBC8432898.1"/>
    <property type="molecule type" value="Genomic_DNA"/>
</dbReference>
<evidence type="ECO:0000313" key="2">
    <source>
        <dbReference type="EMBL" id="MBC8432898.1"/>
    </source>
</evidence>
<sequence length="81" mass="8772">MEIKVLGPGCPRCEKLEQDLMMVMAELNIVAGLEHVRDISEIGSYGVMGTPGLIINGVVKAVGSAPPKNRLKEWLLEAAKR</sequence>
<organism evidence="2 3">
    <name type="scientific">Candidatus Desulfatibia vada</name>
    <dbReference type="NCBI Taxonomy" id="2841696"/>
    <lineage>
        <taxon>Bacteria</taxon>
        <taxon>Pseudomonadati</taxon>
        <taxon>Thermodesulfobacteriota</taxon>
        <taxon>Desulfobacteria</taxon>
        <taxon>Desulfobacterales</taxon>
        <taxon>Desulfobacterales incertae sedis</taxon>
        <taxon>Candidatus Desulfatibia</taxon>
    </lineage>
</organism>
<accession>A0A8J6NUW0</accession>
<feature type="domain" description="Thioredoxin-like fold" evidence="1">
    <location>
        <begin position="1"/>
        <end position="75"/>
    </location>
</feature>
<dbReference type="NCBIfam" id="TIGR00412">
    <property type="entry name" value="redox_disulf_2"/>
    <property type="match status" value="1"/>
</dbReference>
<dbReference type="Proteomes" id="UP000605201">
    <property type="component" value="Unassembled WGS sequence"/>
</dbReference>
<dbReference type="InterPro" id="IPR036249">
    <property type="entry name" value="Thioredoxin-like_sf"/>
</dbReference>
<evidence type="ECO:0000313" key="3">
    <source>
        <dbReference type="Proteomes" id="UP000605201"/>
    </source>
</evidence>